<gene>
    <name evidence="8" type="ORF">I7822_20645</name>
</gene>
<dbReference type="Pfam" id="PF22888">
    <property type="entry name" value="FIMAH"/>
    <property type="match status" value="1"/>
</dbReference>
<protein>
    <submittedName>
        <fullName evidence="8">Glycoside hydrolase family 127 protein</fullName>
    </submittedName>
</protein>
<feature type="domain" description="Glycoside hydrolase GH146 substrate-binding" evidence="5">
    <location>
        <begin position="983"/>
        <end position="1098"/>
    </location>
</feature>
<dbReference type="Pfam" id="PF12733">
    <property type="entry name" value="Cadherin-like"/>
    <property type="match status" value="1"/>
</dbReference>
<evidence type="ECO:0000259" key="5">
    <source>
        <dbReference type="Pfam" id="PF20620"/>
    </source>
</evidence>
<evidence type="ECO:0000259" key="7">
    <source>
        <dbReference type="Pfam" id="PF22888"/>
    </source>
</evidence>
<dbReference type="Pfam" id="PF07944">
    <property type="entry name" value="Beta-AFase-like_GH127_cat"/>
    <property type="match status" value="1"/>
</dbReference>
<sequence>MKYYRKITATTLSVLMLGTSLFTGQATYATDNLEASKVLSLPFEENLIDSSGKGNNGTIIGSNYSYVDGVNGGKALKLSGNTAVNLGKSATLQPSDLTASFWFKPNEKMTGEQMIMWNKTVWYSDGLYLGSENDNKPLVISLGSSDENKQPYKVSVIGSRAEFFPIDAWTHVAVTYDSETKNVSIYRNGIKQKTTVDYSYGEDGADGIITSDETTQKSIGYNGPSYNGAYGKYSIDNFELYSHAGSNEDIISLYEEQSGTTFDYELIAKQDAEAISVPEKATMNIPLPLKGSSGSTITWTSDNEEVIESSGTVHRPAAGENDAEVTLSATVTYKNKSVTKNFTVIVPAKTVSDTLQDVEMTNVILTDEYYTNAFDKEIDYLLSLEADKLLSAFRTTSGLEAKASIYGGWEDTEIRGHTLGHYLSAISTAYVNATGEDKTLLKERMDYIINELAEVQDANGNGYVSAFPTSFLDRVENGQAVWVPWYTIHKVLAGLISVAKYGENEKALEVAEGFGEYIYSRTSTWDQAKKERVLKVEYGGMNESLYDLYILTGNDHFLKAAEKFDEHSLFDSLYNNQDVLNGKHANTTIPKVIGALKRYTALEEAESEEYYLTVAENFWEMVVNNHSYITGGNSENEHFGEPGILNTERTNVNNETCNVYNMLKLSRELYKITKDKKYADYYENAHTNAIMASQNPETGMSMYFQPMATGFFKVFSSAIYHFWCCTGTGMENFTKLNDSIYFTDQDSVYVNIYLSSVLTLKEKNLKLTQESQLPNTGAGDKSTGKVTFTINTNGSTNTKLKFRIPDWASSNPNLEINGEPVTDYTIEEGYIVLKQNWTDGSIVTLDFPMEVKLYDLPDDQNTVAFKYGPVVLSAGLGTNNMTTSQHGVNVLKPNKDTAARDFITIEGTDIKTWKENITKNLVKTEGKLEFTLRGTDADEGILTFTPHYERYKDRYGIYFELITADSESYQKSILLSKEKGRAENATISSVIVANDQYELAANRQTLNSTTGIHNGSSYRDTRAGGYFSYDMEVTPDAANYIYSTYFSGDVGRTFDIFVDDKKLVTEIIENKNPGDFYTQTHKITQELVDKSRTKIVQETDNNGNPVEREIHYVTVKFASNGGFVGGIFDIFRVITDYKTNPNLESLSFDQGTLSKSFDPKVTEYTLTVPSTADSVNMSVVPQDEYGLVYVGDILINDKMERNISLKENTTDLVITSKAEDHKTSKQYTIHIVKGENDTTPPEGHFTINSEAEYTNNPKVTLTLDAQDETSGVDKVRFSTDSENWTDWETYTNTKEVTLPSGEGEKTVFVEFKDQAGNISETYQQKIILDTTAPVIKFIDHQDTYSVDSSINMTCSITDELSGIASKECENVERPAYEFELGINKVTASATDNAGNTAKVDIQFTVTVDFDSLSRLTEGFITKKEVAHSLTERLQSAKESAAKGKNKAMTGQLNAYENQLNAQSGKSITDQQAKILISLLGKL</sequence>
<dbReference type="Gene3D" id="2.60.120.200">
    <property type="match status" value="1"/>
</dbReference>
<reference evidence="8 9" key="1">
    <citation type="submission" date="2021-03" db="EMBL/GenBank/DDBJ databases">
        <title>Whole genome sequence of Metabacillus bambusae BG109.</title>
        <authorList>
            <person name="Jeong J.W."/>
        </authorList>
    </citation>
    <scope>NUCLEOTIDE SEQUENCE [LARGE SCALE GENOMIC DNA]</scope>
    <source>
        <strain evidence="8 9">BG109</strain>
    </source>
</reference>
<dbReference type="InterPro" id="IPR012878">
    <property type="entry name" value="Beta-AFase-like_GH127_cat"/>
</dbReference>
<evidence type="ECO:0000313" key="9">
    <source>
        <dbReference type="Proteomes" id="UP000663981"/>
    </source>
</evidence>
<dbReference type="Pfam" id="PF20578">
    <property type="entry name" value="aBig_2"/>
    <property type="match status" value="1"/>
</dbReference>
<dbReference type="EMBL" id="JAGDEL010000019">
    <property type="protein sequence ID" value="MBO1514034.1"/>
    <property type="molecule type" value="Genomic_DNA"/>
</dbReference>
<dbReference type="SUPFAM" id="SSF49899">
    <property type="entry name" value="Concanavalin A-like lectins/glucanases"/>
    <property type="match status" value="1"/>
</dbReference>
<organism evidence="8 9">
    <name type="scientific">Metabacillus bambusae</name>
    <dbReference type="NCBI Taxonomy" id="2795218"/>
    <lineage>
        <taxon>Bacteria</taxon>
        <taxon>Bacillati</taxon>
        <taxon>Bacillota</taxon>
        <taxon>Bacilli</taxon>
        <taxon>Bacillales</taxon>
        <taxon>Bacillaceae</taxon>
        <taxon>Metabacillus</taxon>
    </lineage>
</organism>
<dbReference type="PANTHER" id="PTHR31151:SF0">
    <property type="entry name" value="PROLINE-TRNA LIGASE (DUF1680)"/>
    <property type="match status" value="1"/>
</dbReference>
<dbReference type="InterPro" id="IPR008928">
    <property type="entry name" value="6-hairpin_glycosidase_sf"/>
</dbReference>
<dbReference type="InterPro" id="IPR049046">
    <property type="entry name" value="Beta-AFase-like_GH127_middle"/>
</dbReference>
<proteinExistence type="predicted"/>
<dbReference type="InterPro" id="IPR025883">
    <property type="entry name" value="Cadherin-like_domain"/>
</dbReference>
<dbReference type="Pfam" id="PF20620">
    <property type="entry name" value="DUF6805"/>
    <property type="match status" value="1"/>
</dbReference>
<feature type="domain" description="Non-reducing end beta-L-arabinofuranosidase-like GH127 catalytic" evidence="2">
    <location>
        <begin position="362"/>
        <end position="737"/>
    </location>
</feature>
<feature type="domain" description="Cadherin-like beta-sandwich-like" evidence="3">
    <location>
        <begin position="1145"/>
        <end position="1232"/>
    </location>
</feature>
<feature type="chain" id="PRO_5046385468" evidence="1">
    <location>
        <begin position="30"/>
        <end position="1482"/>
    </location>
</feature>
<dbReference type="Proteomes" id="UP000663981">
    <property type="component" value="Unassembled WGS sequence"/>
</dbReference>
<evidence type="ECO:0000259" key="4">
    <source>
        <dbReference type="Pfam" id="PF20578"/>
    </source>
</evidence>
<dbReference type="InterPro" id="IPR046544">
    <property type="entry name" value="GH146_SB_dom"/>
</dbReference>
<keyword evidence="9" id="KW-1185">Reference proteome</keyword>
<keyword evidence="8" id="KW-0378">Hydrolase</keyword>
<evidence type="ECO:0000259" key="3">
    <source>
        <dbReference type="Pfam" id="PF12733"/>
    </source>
</evidence>
<feature type="domain" description="Non-reducing end beta-L-arabinofuranosidase-like GH127 middle" evidence="6">
    <location>
        <begin position="748"/>
        <end position="849"/>
    </location>
</feature>
<dbReference type="InterPro" id="IPR054470">
    <property type="entry name" value="FIMAH_dom"/>
</dbReference>
<dbReference type="Pfam" id="PF20736">
    <property type="entry name" value="Glyco_hydro127M"/>
    <property type="match status" value="1"/>
</dbReference>
<feature type="signal peptide" evidence="1">
    <location>
        <begin position="1"/>
        <end position="29"/>
    </location>
</feature>
<feature type="domain" description="Atrophied bacterial Ig" evidence="4">
    <location>
        <begin position="279"/>
        <end position="348"/>
    </location>
</feature>
<evidence type="ECO:0000259" key="6">
    <source>
        <dbReference type="Pfam" id="PF20736"/>
    </source>
</evidence>
<dbReference type="SUPFAM" id="SSF48208">
    <property type="entry name" value="Six-hairpin glycosidases"/>
    <property type="match status" value="1"/>
</dbReference>
<accession>A0ABS3N6X4</accession>
<evidence type="ECO:0000256" key="1">
    <source>
        <dbReference type="SAM" id="SignalP"/>
    </source>
</evidence>
<feature type="domain" description="FIMAH" evidence="7">
    <location>
        <begin position="1417"/>
        <end position="1477"/>
    </location>
</feature>
<evidence type="ECO:0000259" key="2">
    <source>
        <dbReference type="Pfam" id="PF07944"/>
    </source>
</evidence>
<comment type="caution">
    <text evidence="8">The sequence shown here is derived from an EMBL/GenBank/DDBJ whole genome shotgun (WGS) entry which is preliminary data.</text>
</comment>
<dbReference type="PANTHER" id="PTHR31151">
    <property type="entry name" value="PROLINE-TRNA LIGASE (DUF1680)"/>
    <property type="match status" value="1"/>
</dbReference>
<dbReference type="Pfam" id="PF13385">
    <property type="entry name" value="Laminin_G_3"/>
    <property type="match status" value="1"/>
</dbReference>
<keyword evidence="1" id="KW-0732">Signal</keyword>
<dbReference type="RefSeq" id="WP_207980962.1">
    <property type="nucleotide sequence ID" value="NZ_JAGDEL010000019.1"/>
</dbReference>
<name>A0ABS3N6X4_9BACI</name>
<dbReference type="GO" id="GO:0016787">
    <property type="term" value="F:hydrolase activity"/>
    <property type="evidence" value="ECO:0007669"/>
    <property type="project" value="UniProtKB-KW"/>
</dbReference>
<evidence type="ECO:0000313" key="8">
    <source>
        <dbReference type="EMBL" id="MBO1514034.1"/>
    </source>
</evidence>
<dbReference type="InterPro" id="IPR013320">
    <property type="entry name" value="ConA-like_dom_sf"/>
</dbReference>
<dbReference type="InterPro" id="IPR046780">
    <property type="entry name" value="aBig_2"/>
</dbReference>